<protein>
    <recommendedName>
        <fullName evidence="17">Nuclear envelope protein</fullName>
    </recommendedName>
</protein>
<proteinExistence type="inferred from homology"/>
<dbReference type="GO" id="GO:0106166">
    <property type="term" value="F:spindle pole body-nuclear membrane anchor activity"/>
    <property type="evidence" value="ECO:0007669"/>
    <property type="project" value="TreeGrafter"/>
</dbReference>
<feature type="compositionally biased region" description="Acidic residues" evidence="13">
    <location>
        <begin position="677"/>
        <end position="687"/>
    </location>
</feature>
<comment type="subcellular location">
    <subcellularLocation>
        <location evidence="1">Nucleus membrane</location>
        <topology evidence="1">Multi-pass membrane protein</topology>
    </subcellularLocation>
    <subcellularLocation>
        <location evidence="2">Nucleus</location>
        <location evidence="2">Nuclear pore complex</location>
    </subcellularLocation>
</comment>
<dbReference type="InterPro" id="IPR019049">
    <property type="entry name" value="Nucleoporin_prot_Ndc1/Nup"/>
</dbReference>
<keyword evidence="9" id="KW-0811">Translocation</keyword>
<keyword evidence="6" id="KW-0509">mRNA transport</keyword>
<dbReference type="GO" id="GO:0031965">
    <property type="term" value="C:nuclear membrane"/>
    <property type="evidence" value="ECO:0007669"/>
    <property type="project" value="UniProtKB-SubCell"/>
</dbReference>
<name>A0A6A6UME8_9PEZI</name>
<keyword evidence="12" id="KW-0539">Nucleus</keyword>
<dbReference type="GO" id="GO:0006999">
    <property type="term" value="P:nuclear pore organization"/>
    <property type="evidence" value="ECO:0007669"/>
    <property type="project" value="TreeGrafter"/>
</dbReference>
<organism evidence="15 16">
    <name type="scientific">Microthyrium microscopicum</name>
    <dbReference type="NCBI Taxonomy" id="703497"/>
    <lineage>
        <taxon>Eukaryota</taxon>
        <taxon>Fungi</taxon>
        <taxon>Dikarya</taxon>
        <taxon>Ascomycota</taxon>
        <taxon>Pezizomycotina</taxon>
        <taxon>Dothideomycetes</taxon>
        <taxon>Dothideomycetes incertae sedis</taxon>
        <taxon>Microthyriales</taxon>
        <taxon>Microthyriaceae</taxon>
        <taxon>Microthyrium</taxon>
    </lineage>
</organism>
<evidence type="ECO:0000256" key="2">
    <source>
        <dbReference type="ARBA" id="ARBA00004567"/>
    </source>
</evidence>
<gene>
    <name evidence="15" type="ORF">BT63DRAFT_369020</name>
</gene>
<keyword evidence="7" id="KW-0653">Protein transport</keyword>
<evidence type="ECO:0000256" key="9">
    <source>
        <dbReference type="ARBA" id="ARBA00023010"/>
    </source>
</evidence>
<evidence type="ECO:0000256" key="6">
    <source>
        <dbReference type="ARBA" id="ARBA00022816"/>
    </source>
</evidence>
<keyword evidence="8 14" id="KW-1133">Transmembrane helix</keyword>
<evidence type="ECO:0000256" key="4">
    <source>
        <dbReference type="ARBA" id="ARBA00022448"/>
    </source>
</evidence>
<keyword evidence="4" id="KW-0813">Transport</keyword>
<reference evidence="15" key="1">
    <citation type="journal article" date="2020" name="Stud. Mycol.">
        <title>101 Dothideomycetes genomes: a test case for predicting lifestyles and emergence of pathogens.</title>
        <authorList>
            <person name="Haridas S."/>
            <person name="Albert R."/>
            <person name="Binder M."/>
            <person name="Bloem J."/>
            <person name="Labutti K."/>
            <person name="Salamov A."/>
            <person name="Andreopoulos B."/>
            <person name="Baker S."/>
            <person name="Barry K."/>
            <person name="Bills G."/>
            <person name="Bluhm B."/>
            <person name="Cannon C."/>
            <person name="Castanera R."/>
            <person name="Culley D."/>
            <person name="Daum C."/>
            <person name="Ezra D."/>
            <person name="Gonzalez J."/>
            <person name="Henrissat B."/>
            <person name="Kuo A."/>
            <person name="Liang C."/>
            <person name="Lipzen A."/>
            <person name="Lutzoni F."/>
            <person name="Magnuson J."/>
            <person name="Mondo S."/>
            <person name="Nolan M."/>
            <person name="Ohm R."/>
            <person name="Pangilinan J."/>
            <person name="Park H.-J."/>
            <person name="Ramirez L."/>
            <person name="Alfaro M."/>
            <person name="Sun H."/>
            <person name="Tritt A."/>
            <person name="Yoshinaga Y."/>
            <person name="Zwiers L.-H."/>
            <person name="Turgeon B."/>
            <person name="Goodwin S."/>
            <person name="Spatafora J."/>
            <person name="Crous P."/>
            <person name="Grigoriev I."/>
        </authorList>
    </citation>
    <scope>NUCLEOTIDE SEQUENCE</scope>
    <source>
        <strain evidence="15">CBS 115976</strain>
    </source>
</reference>
<dbReference type="Pfam" id="PF09531">
    <property type="entry name" value="Ndc1_Nup"/>
    <property type="match status" value="1"/>
</dbReference>
<evidence type="ECO:0008006" key="17">
    <source>
        <dbReference type="Google" id="ProtNLM"/>
    </source>
</evidence>
<keyword evidence="11 14" id="KW-0472">Membrane</keyword>
<dbReference type="PANTHER" id="PTHR13269">
    <property type="entry name" value="NUCLEOPORIN NDC1"/>
    <property type="match status" value="1"/>
</dbReference>
<dbReference type="GO" id="GO:0015031">
    <property type="term" value="P:protein transport"/>
    <property type="evidence" value="ECO:0007669"/>
    <property type="project" value="UniProtKB-KW"/>
</dbReference>
<keyword evidence="10" id="KW-0906">Nuclear pore complex</keyword>
<dbReference type="OrthoDB" id="67850at2759"/>
<dbReference type="GO" id="GO:0005816">
    <property type="term" value="C:spindle pole body"/>
    <property type="evidence" value="ECO:0007669"/>
    <property type="project" value="TreeGrafter"/>
</dbReference>
<comment type="similarity">
    <text evidence="3">Belongs to the NDC1 family.</text>
</comment>
<evidence type="ECO:0000256" key="8">
    <source>
        <dbReference type="ARBA" id="ARBA00022989"/>
    </source>
</evidence>
<dbReference type="GO" id="GO:0070631">
    <property type="term" value="P:spindle pole body localization"/>
    <property type="evidence" value="ECO:0007669"/>
    <property type="project" value="TreeGrafter"/>
</dbReference>
<feature type="transmembrane region" description="Helical" evidence="14">
    <location>
        <begin position="96"/>
        <end position="121"/>
    </location>
</feature>
<dbReference type="GO" id="GO:0051028">
    <property type="term" value="P:mRNA transport"/>
    <property type="evidence" value="ECO:0007669"/>
    <property type="project" value="UniProtKB-KW"/>
</dbReference>
<dbReference type="AlphaFoldDB" id="A0A6A6UME8"/>
<keyword evidence="16" id="KW-1185">Reference proteome</keyword>
<evidence type="ECO:0000256" key="14">
    <source>
        <dbReference type="SAM" id="Phobius"/>
    </source>
</evidence>
<feature type="transmembrane region" description="Helical" evidence="14">
    <location>
        <begin position="209"/>
        <end position="232"/>
    </location>
</feature>
<feature type="region of interest" description="Disordered" evidence="13">
    <location>
        <begin position="614"/>
        <end position="687"/>
    </location>
</feature>
<feature type="transmembrane region" description="Helical" evidence="14">
    <location>
        <begin position="253"/>
        <end position="274"/>
    </location>
</feature>
<keyword evidence="5 14" id="KW-0812">Transmembrane</keyword>
<evidence type="ECO:0000256" key="11">
    <source>
        <dbReference type="ARBA" id="ARBA00023136"/>
    </source>
</evidence>
<feature type="transmembrane region" description="Helical" evidence="14">
    <location>
        <begin position="24"/>
        <end position="44"/>
    </location>
</feature>
<dbReference type="EMBL" id="MU004231">
    <property type="protein sequence ID" value="KAF2673412.1"/>
    <property type="molecule type" value="Genomic_DNA"/>
</dbReference>
<sequence length="687" mass="77523">MAPPPGVKPRPYRNFLLPALHRQYVHAALLSLAACYPPAVVLNNAESMFWRIVPSAILWTFIVFIVANMGLFLVRLEAMQSGPTTLSLLQRIRSSIFTRVPYLTFGWYLFSAVAFAELYVLSAPTESKLYFVYEGRHNERDQLNEGGIFFRSLFPILAFVQIAMHLWYKQSQLDLPLDKLDVTGPKTASQIVNINTVLSIGLESLTKSAMAAGIGMFSYFAFTRQSLFEFWLNIFRFQGWNFSRNVYPRGVDHIHVVLIRFIFAGFMLTFLWAFTNRAFSAYMVEQPLKKGQPLTNDSKDPNGSLIQGLTERRGRFRSRAFWELSLISNQFEARRKTIFTELDRTGKSSWSQIYTICTAEIKDINARIGAYNASLQPSTPEKLPEKERLPAYVKKTATKDDELYSKAIMRKSLSESAGEKLGNIVKGNSPGAANPALQYADYMLPDKARAELNPEALRERASGWVAWLLRTRYAAPFVQTFVMKTTAIICGSPESNASIIIDAIQAITALAQHSISEDSPGQVQKDLPALARLLAETITNIQTFLRTASPHWTDVNFYEAQRQQVTEVETVVAALREGLETIIRSFGEYFGTLGIKPNERRDWTRLLGDSELLETARSRGPSQPIAATRTPLKERVRNAYRSRSRSPARARHPRKPPMEQVEPAPAPRRGQAPTVESELEEDPFLAA</sequence>
<evidence type="ECO:0000256" key="5">
    <source>
        <dbReference type="ARBA" id="ARBA00022692"/>
    </source>
</evidence>
<evidence type="ECO:0000313" key="16">
    <source>
        <dbReference type="Proteomes" id="UP000799302"/>
    </source>
</evidence>
<feature type="compositionally biased region" description="Basic residues" evidence="13">
    <location>
        <begin position="638"/>
        <end position="655"/>
    </location>
</feature>
<dbReference type="Proteomes" id="UP000799302">
    <property type="component" value="Unassembled WGS sequence"/>
</dbReference>
<feature type="transmembrane region" description="Helical" evidence="14">
    <location>
        <begin position="56"/>
        <end position="76"/>
    </location>
</feature>
<accession>A0A6A6UME8</accession>
<evidence type="ECO:0000313" key="15">
    <source>
        <dbReference type="EMBL" id="KAF2673412.1"/>
    </source>
</evidence>
<evidence type="ECO:0000256" key="12">
    <source>
        <dbReference type="ARBA" id="ARBA00023242"/>
    </source>
</evidence>
<dbReference type="GO" id="GO:0070762">
    <property type="term" value="C:nuclear pore transmembrane ring"/>
    <property type="evidence" value="ECO:0007669"/>
    <property type="project" value="TreeGrafter"/>
</dbReference>
<evidence type="ECO:0000256" key="7">
    <source>
        <dbReference type="ARBA" id="ARBA00022927"/>
    </source>
</evidence>
<evidence type="ECO:0000256" key="10">
    <source>
        <dbReference type="ARBA" id="ARBA00023132"/>
    </source>
</evidence>
<dbReference type="PANTHER" id="PTHR13269:SF6">
    <property type="entry name" value="NUCLEOPORIN NDC1"/>
    <property type="match status" value="1"/>
</dbReference>
<evidence type="ECO:0000256" key="1">
    <source>
        <dbReference type="ARBA" id="ARBA00004232"/>
    </source>
</evidence>
<evidence type="ECO:0000256" key="3">
    <source>
        <dbReference type="ARBA" id="ARBA00005760"/>
    </source>
</evidence>
<feature type="transmembrane region" description="Helical" evidence="14">
    <location>
        <begin position="148"/>
        <end position="168"/>
    </location>
</feature>
<evidence type="ECO:0000256" key="13">
    <source>
        <dbReference type="SAM" id="MobiDB-lite"/>
    </source>
</evidence>